<feature type="transmembrane region" description="Helical" evidence="1">
    <location>
        <begin position="32"/>
        <end position="50"/>
    </location>
</feature>
<name>A0A1H4GPI5_9BACI</name>
<evidence type="ECO:0000313" key="3">
    <source>
        <dbReference type="Proteomes" id="UP000198584"/>
    </source>
</evidence>
<dbReference type="STRING" id="571932.SAMN05421743_11775"/>
<organism evidence="2 3">
    <name type="scientific">Thalassobacillus cyri</name>
    <dbReference type="NCBI Taxonomy" id="571932"/>
    <lineage>
        <taxon>Bacteria</taxon>
        <taxon>Bacillati</taxon>
        <taxon>Bacillota</taxon>
        <taxon>Bacilli</taxon>
        <taxon>Bacillales</taxon>
        <taxon>Bacillaceae</taxon>
        <taxon>Thalassobacillus</taxon>
    </lineage>
</organism>
<keyword evidence="3" id="KW-1185">Reference proteome</keyword>
<accession>A0A1H4GPI5</accession>
<keyword evidence="1" id="KW-1133">Transmembrane helix</keyword>
<evidence type="ECO:0000313" key="2">
    <source>
        <dbReference type="EMBL" id="SEB11505.1"/>
    </source>
</evidence>
<protein>
    <submittedName>
        <fullName evidence="2">Uncharacterized protein</fullName>
    </submittedName>
</protein>
<dbReference type="AlphaFoldDB" id="A0A1H4GPI5"/>
<dbReference type="InterPro" id="IPR035211">
    <property type="entry name" value="DUF5325"/>
</dbReference>
<reference evidence="2 3" key="1">
    <citation type="submission" date="2016-10" db="EMBL/GenBank/DDBJ databases">
        <authorList>
            <person name="de Groot N.N."/>
        </authorList>
    </citation>
    <scope>NUCLEOTIDE SEQUENCE [LARGE SCALE GENOMIC DNA]</scope>
    <source>
        <strain evidence="2 3">CCM7597</strain>
    </source>
</reference>
<dbReference type="Pfam" id="PF17259">
    <property type="entry name" value="DUF5325"/>
    <property type="match status" value="1"/>
</dbReference>
<keyword evidence="1" id="KW-0472">Membrane</keyword>
<proteinExistence type="predicted"/>
<sequence>MNKIDWKRMFVAFLAILCFVFVGFALGIRNFWLAGLFLLLGFAIMGFGIAGKRKRS</sequence>
<dbReference type="Proteomes" id="UP000198584">
    <property type="component" value="Unassembled WGS sequence"/>
</dbReference>
<evidence type="ECO:0000256" key="1">
    <source>
        <dbReference type="SAM" id="Phobius"/>
    </source>
</evidence>
<feature type="transmembrane region" description="Helical" evidence="1">
    <location>
        <begin position="9"/>
        <end position="26"/>
    </location>
</feature>
<keyword evidence="1" id="KW-0812">Transmembrane</keyword>
<dbReference type="EMBL" id="FNQR01000017">
    <property type="protein sequence ID" value="SEB11505.1"/>
    <property type="molecule type" value="Genomic_DNA"/>
</dbReference>
<gene>
    <name evidence="2" type="ORF">SAMN05421743_11775</name>
</gene>
<dbReference type="RefSeq" id="WP_176791681.1">
    <property type="nucleotide sequence ID" value="NZ_FNQR01000017.1"/>
</dbReference>